<dbReference type="GO" id="GO:0008967">
    <property type="term" value="F:phosphoglycolate phosphatase activity"/>
    <property type="evidence" value="ECO:0007669"/>
    <property type="project" value="TreeGrafter"/>
</dbReference>
<dbReference type="RefSeq" id="WP_125127444.1">
    <property type="nucleotide sequence ID" value="NZ_RHJS01000002.1"/>
</dbReference>
<dbReference type="InterPro" id="IPR050155">
    <property type="entry name" value="HAD-like_hydrolase_sf"/>
</dbReference>
<dbReference type="InterPro" id="IPR023214">
    <property type="entry name" value="HAD_sf"/>
</dbReference>
<dbReference type="Gene3D" id="3.40.50.1000">
    <property type="entry name" value="HAD superfamily/HAD-like"/>
    <property type="match status" value="1"/>
</dbReference>
<dbReference type="PANTHER" id="PTHR43434">
    <property type="entry name" value="PHOSPHOGLYCOLATE PHOSPHATASE"/>
    <property type="match status" value="1"/>
</dbReference>
<dbReference type="InterPro" id="IPR036412">
    <property type="entry name" value="HAD-like_sf"/>
</dbReference>
<dbReference type="SUPFAM" id="SSF56784">
    <property type="entry name" value="HAD-like"/>
    <property type="match status" value="1"/>
</dbReference>
<reference evidence="1" key="1">
    <citation type="submission" date="2018-10" db="EMBL/GenBank/DDBJ databases">
        <title>Schaedlerella arabinophila gen. nov. sp. nov., isolated from the mouse intestinal tract and comparative analysis with the genome of the closely related altered Schaedler flora strain ASF502.</title>
        <authorList>
            <person name="Miyake S."/>
            <person name="Soh M."/>
            <person name="Seedorf H."/>
        </authorList>
    </citation>
    <scope>NUCLEOTIDE SEQUENCE [LARGE SCALE GENOMIC DNA]</scope>
    <source>
        <strain evidence="1">DSM 106076</strain>
    </source>
</reference>
<organism evidence="1 2">
    <name type="scientific">Schaedlerella arabinosiphila</name>
    <dbReference type="NCBI Taxonomy" id="2044587"/>
    <lineage>
        <taxon>Bacteria</taxon>
        <taxon>Bacillati</taxon>
        <taxon>Bacillota</taxon>
        <taxon>Clostridia</taxon>
        <taxon>Lachnospirales</taxon>
        <taxon>Lachnospiraceae</taxon>
        <taxon>Schaedlerella</taxon>
    </lineage>
</organism>
<sequence>MSGKFSGYQKKKKYLVCVDSDGCAMDTMDIKHIRCFGPCMVKQWKLERWQDEILKRWNEINLYTMTRGINRFKGLAMALQEIDQKYCQIEDLDTLVKWVDTTQELSNDALKTAIERNAGSISLGEALAWSNAVNAAITELPDEEKKLFGNVKEALEYAHRYADVAIVSSANKDAVLEEWERYGLLEHTDIVLAQDAGTKAFCIGELLKYGYDQEKVLMCGDAPGDLKAAEQNGVYYYPILVRHEAESWKEFREKGLGYLLNGSYGKGYHKMKIQEFMENLK</sequence>
<evidence type="ECO:0000313" key="1">
    <source>
        <dbReference type="EMBL" id="RRK35299.1"/>
    </source>
</evidence>
<dbReference type="CDD" id="cd01427">
    <property type="entry name" value="HAD_like"/>
    <property type="match status" value="1"/>
</dbReference>
<keyword evidence="1" id="KW-0378">Hydrolase</keyword>
<dbReference type="PANTHER" id="PTHR43434:SF1">
    <property type="entry name" value="PHOSPHOGLYCOLATE PHOSPHATASE"/>
    <property type="match status" value="1"/>
</dbReference>
<dbReference type="InterPro" id="IPR041492">
    <property type="entry name" value="HAD_2"/>
</dbReference>
<comment type="caution">
    <text evidence="1">The sequence shown here is derived from an EMBL/GenBank/DDBJ whole genome shotgun (WGS) entry which is preliminary data.</text>
</comment>
<dbReference type="EMBL" id="RHJS01000002">
    <property type="protein sequence ID" value="RRK35299.1"/>
    <property type="molecule type" value="Genomic_DNA"/>
</dbReference>
<proteinExistence type="predicted"/>
<protein>
    <submittedName>
        <fullName evidence="1">HAD family hydrolase</fullName>
    </submittedName>
</protein>
<gene>
    <name evidence="1" type="ORF">EBB54_11100</name>
</gene>
<accession>A0A3R8JV75</accession>
<evidence type="ECO:0000313" key="2">
    <source>
        <dbReference type="Proteomes" id="UP000274920"/>
    </source>
</evidence>
<name>A0A3R8JV75_9FIRM</name>
<keyword evidence="2" id="KW-1185">Reference proteome</keyword>
<dbReference type="AlphaFoldDB" id="A0A3R8JV75"/>
<dbReference type="GO" id="GO:0006281">
    <property type="term" value="P:DNA repair"/>
    <property type="evidence" value="ECO:0007669"/>
    <property type="project" value="TreeGrafter"/>
</dbReference>
<dbReference type="Proteomes" id="UP000274920">
    <property type="component" value="Unassembled WGS sequence"/>
</dbReference>
<dbReference type="Pfam" id="PF13419">
    <property type="entry name" value="HAD_2"/>
    <property type="match status" value="1"/>
</dbReference>